<gene>
    <name evidence="3" type="ORF">LXM24_15430</name>
</gene>
<evidence type="ECO:0000259" key="2">
    <source>
        <dbReference type="Pfam" id="PF12697"/>
    </source>
</evidence>
<comment type="caution">
    <text evidence="3">The sequence shown here is derived from an EMBL/GenBank/DDBJ whole genome shotgun (WGS) entry which is preliminary data.</text>
</comment>
<dbReference type="RefSeq" id="WP_234614257.1">
    <property type="nucleotide sequence ID" value="NZ_CP098806.1"/>
</dbReference>
<dbReference type="Gene3D" id="3.40.50.1820">
    <property type="entry name" value="alpha/beta hydrolase"/>
    <property type="match status" value="1"/>
</dbReference>
<evidence type="ECO:0000256" key="1">
    <source>
        <dbReference type="ARBA" id="ARBA00008645"/>
    </source>
</evidence>
<comment type="similarity">
    <text evidence="1">Belongs to the AB hydrolase superfamily.</text>
</comment>
<keyword evidence="4" id="KW-1185">Reference proteome</keyword>
<evidence type="ECO:0000313" key="4">
    <source>
        <dbReference type="Proteomes" id="UP001139700"/>
    </source>
</evidence>
<accession>A0A9X1TA97</accession>
<dbReference type="Pfam" id="PF12697">
    <property type="entry name" value="Abhydrolase_6"/>
    <property type="match status" value="1"/>
</dbReference>
<dbReference type="InterPro" id="IPR029058">
    <property type="entry name" value="AB_hydrolase_fold"/>
</dbReference>
<organism evidence="3 4">
    <name type="scientific">Dyadobacter fanqingshengii</name>
    <dbReference type="NCBI Taxonomy" id="2906443"/>
    <lineage>
        <taxon>Bacteria</taxon>
        <taxon>Pseudomonadati</taxon>
        <taxon>Bacteroidota</taxon>
        <taxon>Cytophagia</taxon>
        <taxon>Cytophagales</taxon>
        <taxon>Spirosomataceae</taxon>
        <taxon>Dyadobacter</taxon>
    </lineage>
</organism>
<dbReference type="PANTHER" id="PTHR43039">
    <property type="entry name" value="ESTERASE-RELATED"/>
    <property type="match status" value="1"/>
</dbReference>
<name>A0A9X1TA97_9BACT</name>
<dbReference type="InterPro" id="IPR000073">
    <property type="entry name" value="AB_hydrolase_1"/>
</dbReference>
<dbReference type="GO" id="GO:0016787">
    <property type="term" value="F:hydrolase activity"/>
    <property type="evidence" value="ECO:0007669"/>
    <property type="project" value="UniProtKB-KW"/>
</dbReference>
<evidence type="ECO:0000313" key="3">
    <source>
        <dbReference type="EMBL" id="MCF0041496.1"/>
    </source>
</evidence>
<dbReference type="Proteomes" id="UP001139700">
    <property type="component" value="Unassembled WGS sequence"/>
</dbReference>
<dbReference type="AlphaFoldDB" id="A0A9X1TA97"/>
<keyword evidence="3" id="KW-0378">Hydrolase</keyword>
<protein>
    <submittedName>
        <fullName evidence="3">Alpha/beta hydrolase</fullName>
    </submittedName>
</protein>
<proteinExistence type="inferred from homology"/>
<feature type="domain" description="AB hydrolase-1" evidence="2">
    <location>
        <begin position="19"/>
        <end position="255"/>
    </location>
</feature>
<dbReference type="EMBL" id="JAJTTA010000002">
    <property type="protein sequence ID" value="MCF0041496.1"/>
    <property type="molecule type" value="Genomic_DNA"/>
</dbReference>
<reference evidence="3" key="1">
    <citation type="submission" date="2021-12" db="EMBL/GenBank/DDBJ databases">
        <title>Novel species in genus Dyadobacter.</title>
        <authorList>
            <person name="Ma C."/>
        </authorList>
    </citation>
    <scope>NUCLEOTIDE SEQUENCE</scope>
    <source>
        <strain evidence="3">CY399</strain>
    </source>
</reference>
<sequence>MDIKKRNNVKVFGNGTQPMVFAHGFGCGQHMWRYIWPAFEKDYKIVLFDYVGSGGSDISAYNHERYDSLNGYAQDVIDICHELALKNCVFIGHSVSSMVGVLASIKEPELFDSLVLIGPSARYIDDDQYTGGFKQADIEELLVTMERNYIGWANFLAPAIMQNGSRPELGAELTESFCSTDPIIAKQFAQVTFLSDNRRDLAKVVHPVLILQCSEDIIAPVQVGEYLHRQMSGSVYKLMQATGHCPHLSAPKETIKLMQEFLSH</sequence>
<dbReference type="PRINTS" id="PR00111">
    <property type="entry name" value="ABHYDROLASE"/>
</dbReference>
<dbReference type="SUPFAM" id="SSF53474">
    <property type="entry name" value="alpha/beta-Hydrolases"/>
    <property type="match status" value="1"/>
</dbReference>